<dbReference type="EMBL" id="CAJNDS010000148">
    <property type="protein sequence ID" value="CAE6970599.1"/>
    <property type="molecule type" value="Genomic_DNA"/>
</dbReference>
<reference evidence="4" key="1">
    <citation type="submission" date="2021-02" db="EMBL/GenBank/DDBJ databases">
        <authorList>
            <person name="Dougan E. K."/>
            <person name="Rhodes N."/>
            <person name="Thang M."/>
            <person name="Chan C."/>
        </authorList>
    </citation>
    <scope>NUCLEOTIDE SEQUENCE</scope>
</reference>
<keyword evidence="1 3" id="KW-0732">Signal</keyword>
<name>A0A812I445_9DINO</name>
<dbReference type="PANTHER" id="PTHR15261:SF4">
    <property type="entry name" value="THROMBOSPONDIN-TYPE LAMININ G DOMAIN AND EAR REPEAT-CONTAINING PROTEIN"/>
    <property type="match status" value="1"/>
</dbReference>
<dbReference type="SUPFAM" id="SSF101898">
    <property type="entry name" value="NHL repeat"/>
    <property type="match status" value="1"/>
</dbReference>
<keyword evidence="5" id="KW-1185">Reference proteome</keyword>
<evidence type="ECO:0000313" key="4">
    <source>
        <dbReference type="EMBL" id="CAE6970599.1"/>
    </source>
</evidence>
<dbReference type="Proteomes" id="UP000604046">
    <property type="component" value="Unassembled WGS sequence"/>
</dbReference>
<dbReference type="PANTHER" id="PTHR15261">
    <property type="entry name" value="THROMBOSPONDIN-TYPE LAMININ G DOMAIN AND EAR REPEAT-CONTAINING"/>
    <property type="match status" value="1"/>
</dbReference>
<dbReference type="AlphaFoldDB" id="A0A812I445"/>
<keyword evidence="2" id="KW-0677">Repeat</keyword>
<evidence type="ECO:0000256" key="2">
    <source>
        <dbReference type="ARBA" id="ARBA00022737"/>
    </source>
</evidence>
<evidence type="ECO:0000256" key="1">
    <source>
        <dbReference type="ARBA" id="ARBA00022729"/>
    </source>
</evidence>
<evidence type="ECO:0000313" key="5">
    <source>
        <dbReference type="Proteomes" id="UP000604046"/>
    </source>
</evidence>
<proteinExistence type="predicted"/>
<sequence length="261" mass="29093">MGGGQWSTLLIVSHLALFAHLFLQGCNIGCEELRLVQQESGGPVTCDREPFVINGTQYLAAASCPGPFSLIQKWDGTSFSETQRLNIGYAFAVRYFEIGSTPYLVFIRVQDDTSPIYRWNGVEFVEFQYLATGRGASALEDFVIDGVTYIAVTKTAHAVNVYTWNGTAFDDFQVFRTNYDPRAVAYFEVDGEKCLGIACHEGGGIQIHRWSGTSFGLWQELDALFAVDLAAFHSSGVFYLAVAEHTENTRMCDMQRINLRQ</sequence>
<accession>A0A812I445</accession>
<dbReference type="PROSITE" id="PS50912">
    <property type="entry name" value="EAR"/>
    <property type="match status" value="2"/>
</dbReference>
<feature type="signal peptide" evidence="3">
    <location>
        <begin position="1"/>
        <end position="18"/>
    </location>
</feature>
<dbReference type="GO" id="GO:0007165">
    <property type="term" value="P:signal transduction"/>
    <property type="evidence" value="ECO:0007669"/>
    <property type="project" value="TreeGrafter"/>
</dbReference>
<dbReference type="InterPro" id="IPR009039">
    <property type="entry name" value="EAR"/>
</dbReference>
<feature type="chain" id="PRO_5032922432" evidence="3">
    <location>
        <begin position="19"/>
        <end position="261"/>
    </location>
</feature>
<gene>
    <name evidence="4" type="ORF">SNAT2548_LOCUS2494</name>
</gene>
<dbReference type="OrthoDB" id="408373at2759"/>
<protein>
    <submittedName>
        <fullName evidence="4">Uncharacterized protein</fullName>
    </submittedName>
</protein>
<comment type="caution">
    <text evidence="4">The sequence shown here is derived from an EMBL/GenBank/DDBJ whole genome shotgun (WGS) entry which is preliminary data.</text>
</comment>
<organism evidence="4 5">
    <name type="scientific">Symbiodinium natans</name>
    <dbReference type="NCBI Taxonomy" id="878477"/>
    <lineage>
        <taxon>Eukaryota</taxon>
        <taxon>Sar</taxon>
        <taxon>Alveolata</taxon>
        <taxon>Dinophyceae</taxon>
        <taxon>Suessiales</taxon>
        <taxon>Symbiodiniaceae</taxon>
        <taxon>Symbiodinium</taxon>
    </lineage>
</organism>
<evidence type="ECO:0000256" key="3">
    <source>
        <dbReference type="SAM" id="SignalP"/>
    </source>
</evidence>